<accession>A0A917SWQ0</accession>
<dbReference type="EMBL" id="BMLF01000002">
    <property type="protein sequence ID" value="GGM01717.1"/>
    <property type="molecule type" value="Genomic_DNA"/>
</dbReference>
<evidence type="ECO:0000313" key="2">
    <source>
        <dbReference type="Proteomes" id="UP000649829"/>
    </source>
</evidence>
<evidence type="ECO:0000313" key="1">
    <source>
        <dbReference type="EMBL" id="GGM01717.1"/>
    </source>
</evidence>
<dbReference type="Proteomes" id="UP000649829">
    <property type="component" value="Unassembled WGS sequence"/>
</dbReference>
<proteinExistence type="predicted"/>
<reference evidence="1" key="1">
    <citation type="journal article" date="2014" name="Int. J. Syst. Evol. Microbiol.">
        <title>Complete genome sequence of Corynebacterium casei LMG S-19264T (=DSM 44701T), isolated from a smear-ripened cheese.</title>
        <authorList>
            <consortium name="US DOE Joint Genome Institute (JGI-PGF)"/>
            <person name="Walter F."/>
            <person name="Albersmeier A."/>
            <person name="Kalinowski J."/>
            <person name="Ruckert C."/>
        </authorList>
    </citation>
    <scope>NUCLEOTIDE SEQUENCE</scope>
    <source>
        <strain evidence="1">CGMCC 1.6293</strain>
    </source>
</reference>
<comment type="caution">
    <text evidence="1">The sequence shown here is derived from an EMBL/GenBank/DDBJ whole genome shotgun (WGS) entry which is preliminary data.</text>
</comment>
<dbReference type="RefSeq" id="WP_028287688.1">
    <property type="nucleotide sequence ID" value="NZ_BMLF01000002.1"/>
</dbReference>
<keyword evidence="2" id="KW-1185">Reference proteome</keyword>
<organism evidence="1 2">
    <name type="scientific">Pseudooceanicola nanhaiensis</name>
    <dbReference type="NCBI Taxonomy" id="375761"/>
    <lineage>
        <taxon>Bacteria</taxon>
        <taxon>Pseudomonadati</taxon>
        <taxon>Pseudomonadota</taxon>
        <taxon>Alphaproteobacteria</taxon>
        <taxon>Rhodobacterales</taxon>
        <taxon>Paracoccaceae</taxon>
        <taxon>Pseudooceanicola</taxon>
    </lineage>
</organism>
<sequence length="104" mass="10395">MTRHVISICGECEGAGAALAGAVGALPEGVALRLAPCMNVCSRPVTVAARAEGKAAYLFGGVGPADAAALATFARLYAGAPDGMIADARPLGRLRFCLIGRIPA</sequence>
<protein>
    <recommendedName>
        <fullName evidence="3">Metal-binding protein</fullName>
    </recommendedName>
</protein>
<name>A0A917SWQ0_9RHOB</name>
<evidence type="ECO:0008006" key="3">
    <source>
        <dbReference type="Google" id="ProtNLM"/>
    </source>
</evidence>
<gene>
    <name evidence="1" type="ORF">GCM10011534_24420</name>
</gene>
<reference evidence="1" key="2">
    <citation type="submission" date="2020-09" db="EMBL/GenBank/DDBJ databases">
        <authorList>
            <person name="Sun Q."/>
            <person name="Zhou Y."/>
        </authorList>
    </citation>
    <scope>NUCLEOTIDE SEQUENCE</scope>
    <source>
        <strain evidence="1">CGMCC 1.6293</strain>
    </source>
</reference>
<dbReference type="InterPro" id="IPR012863">
    <property type="entry name" value="DUF1636"/>
</dbReference>
<dbReference type="AlphaFoldDB" id="A0A917SWQ0"/>
<dbReference type="Pfam" id="PF07845">
    <property type="entry name" value="DUF1636"/>
    <property type="match status" value="1"/>
</dbReference>